<reference evidence="2" key="1">
    <citation type="submission" date="2017-01" db="EMBL/GenBank/DDBJ databases">
        <authorList>
            <person name="Varghese N."/>
            <person name="Submissions S."/>
        </authorList>
    </citation>
    <scope>NUCLEOTIDE SEQUENCE [LARGE SCALE GENOMIC DNA]</scope>
    <source>
        <strain evidence="2">DSM 45196</strain>
    </source>
</reference>
<evidence type="ECO:0000313" key="1">
    <source>
        <dbReference type="EMBL" id="SIS72226.1"/>
    </source>
</evidence>
<gene>
    <name evidence="1" type="ORF">SAMN05421790_104124</name>
</gene>
<organism evidence="1 2">
    <name type="scientific">Kroppenstedtia eburnea</name>
    <dbReference type="NCBI Taxonomy" id="714067"/>
    <lineage>
        <taxon>Bacteria</taxon>
        <taxon>Bacillati</taxon>
        <taxon>Bacillota</taxon>
        <taxon>Bacilli</taxon>
        <taxon>Bacillales</taxon>
        <taxon>Thermoactinomycetaceae</taxon>
        <taxon>Kroppenstedtia</taxon>
    </lineage>
</organism>
<sequence length="85" mass="9846">MEPKAGCPVCNGFSSLDVSCPDCGEWMEDRGRFFDLLAPYSPYRPIDDLKKTDGWMDWQTHQCPHQLHCQHCGYHEVSWVAEQPM</sequence>
<proteinExistence type="predicted"/>
<keyword evidence="1" id="KW-0067">ATP-binding</keyword>
<name>A0A1N7LEL8_9BACL</name>
<dbReference type="GO" id="GO:0004386">
    <property type="term" value="F:helicase activity"/>
    <property type="evidence" value="ECO:0007669"/>
    <property type="project" value="UniProtKB-KW"/>
</dbReference>
<keyword evidence="1" id="KW-0378">Hydrolase</keyword>
<dbReference type="AlphaFoldDB" id="A0A1N7LEL8"/>
<accession>A0A1N7LEL8</accession>
<keyword evidence="2" id="KW-1185">Reference proteome</keyword>
<dbReference type="Proteomes" id="UP000186795">
    <property type="component" value="Unassembled WGS sequence"/>
</dbReference>
<dbReference type="OrthoDB" id="1683552at2"/>
<dbReference type="RefSeq" id="WP_009711692.1">
    <property type="nucleotide sequence ID" value="NZ_CP048103.1"/>
</dbReference>
<evidence type="ECO:0000313" key="2">
    <source>
        <dbReference type="Proteomes" id="UP000186795"/>
    </source>
</evidence>
<dbReference type="EMBL" id="FTOD01000004">
    <property type="protein sequence ID" value="SIS72226.1"/>
    <property type="molecule type" value="Genomic_DNA"/>
</dbReference>
<keyword evidence="1" id="KW-0347">Helicase</keyword>
<protein>
    <submittedName>
        <fullName evidence="1">Replication restart DNA helicase PriA</fullName>
    </submittedName>
</protein>
<keyword evidence="1" id="KW-0547">Nucleotide-binding</keyword>